<comment type="caution">
    <text evidence="4">The sequence shown here is derived from an EMBL/GenBank/DDBJ whole genome shotgun (WGS) entry which is preliminary data.</text>
</comment>
<evidence type="ECO:0000256" key="2">
    <source>
        <dbReference type="ARBA" id="ARBA00023315"/>
    </source>
</evidence>
<sequence>VGWPKRPAKKLETALLGSYLVSSVVRRELDPSGATAKEQLIGLIRCTSDHVFNATIWDVLVDPDYQGKGIGRYMVVKTVEALKRQQIGNICLFADSEAVGFYEQLGFKCDPDGVR</sequence>
<dbReference type="eggNOG" id="ENOG502QSCQ">
    <property type="taxonomic scope" value="Eukaryota"/>
</dbReference>
<dbReference type="STRING" id="574566.I0YR74"/>
<dbReference type="Pfam" id="PF13508">
    <property type="entry name" value="Acetyltransf_7"/>
    <property type="match status" value="1"/>
</dbReference>
<dbReference type="Proteomes" id="UP000007264">
    <property type="component" value="Unassembled WGS sequence"/>
</dbReference>
<feature type="domain" description="N-acetyltransferase" evidence="3">
    <location>
        <begin position="1"/>
        <end position="115"/>
    </location>
</feature>
<evidence type="ECO:0000259" key="3">
    <source>
        <dbReference type="PROSITE" id="PS51186"/>
    </source>
</evidence>
<feature type="non-terminal residue" evidence="4">
    <location>
        <position position="1"/>
    </location>
</feature>
<proteinExistence type="predicted"/>
<dbReference type="InterPro" id="IPR045039">
    <property type="entry name" value="NSI-like"/>
</dbReference>
<dbReference type="AlphaFoldDB" id="I0YR74"/>
<dbReference type="CDD" id="cd04301">
    <property type="entry name" value="NAT_SF"/>
    <property type="match status" value="1"/>
</dbReference>
<dbReference type="Gene3D" id="3.40.630.30">
    <property type="match status" value="1"/>
</dbReference>
<gene>
    <name evidence="4" type="ORF">COCSUDRAFT_8782</name>
</gene>
<dbReference type="PROSITE" id="PS51186">
    <property type="entry name" value="GNAT"/>
    <property type="match status" value="1"/>
</dbReference>
<evidence type="ECO:0000256" key="1">
    <source>
        <dbReference type="ARBA" id="ARBA00022679"/>
    </source>
</evidence>
<dbReference type="InterPro" id="IPR000182">
    <property type="entry name" value="GNAT_dom"/>
</dbReference>
<keyword evidence="1" id="KW-0808">Transferase</keyword>
<dbReference type="OrthoDB" id="10039976at2759"/>
<dbReference type="InterPro" id="IPR016181">
    <property type="entry name" value="Acyl_CoA_acyltransferase"/>
</dbReference>
<dbReference type="GO" id="GO:0008080">
    <property type="term" value="F:N-acetyltransferase activity"/>
    <property type="evidence" value="ECO:0007669"/>
    <property type="project" value="InterPro"/>
</dbReference>
<protein>
    <recommendedName>
        <fullName evidence="3">N-acetyltransferase domain-containing protein</fullName>
    </recommendedName>
</protein>
<feature type="non-terminal residue" evidence="4">
    <location>
        <position position="115"/>
    </location>
</feature>
<keyword evidence="2" id="KW-0012">Acyltransferase</keyword>
<dbReference type="GeneID" id="17038872"/>
<organism evidence="4 5">
    <name type="scientific">Coccomyxa subellipsoidea (strain C-169)</name>
    <name type="common">Green microalga</name>
    <dbReference type="NCBI Taxonomy" id="574566"/>
    <lineage>
        <taxon>Eukaryota</taxon>
        <taxon>Viridiplantae</taxon>
        <taxon>Chlorophyta</taxon>
        <taxon>core chlorophytes</taxon>
        <taxon>Trebouxiophyceae</taxon>
        <taxon>Trebouxiophyceae incertae sedis</taxon>
        <taxon>Coccomyxaceae</taxon>
        <taxon>Coccomyxa</taxon>
        <taxon>Coccomyxa subellipsoidea</taxon>
    </lineage>
</organism>
<dbReference type="SUPFAM" id="SSF55729">
    <property type="entry name" value="Acyl-CoA N-acyltransferases (Nat)"/>
    <property type="match status" value="1"/>
</dbReference>
<evidence type="ECO:0000313" key="5">
    <source>
        <dbReference type="Proteomes" id="UP000007264"/>
    </source>
</evidence>
<reference evidence="4 5" key="1">
    <citation type="journal article" date="2012" name="Genome Biol.">
        <title>The genome of the polar eukaryotic microalga coccomyxa subellipsoidea reveals traits of cold adaptation.</title>
        <authorList>
            <person name="Blanc G."/>
            <person name="Agarkova I."/>
            <person name="Grimwood J."/>
            <person name="Kuo A."/>
            <person name="Brueggeman A."/>
            <person name="Dunigan D."/>
            <person name="Gurnon J."/>
            <person name="Ladunga I."/>
            <person name="Lindquist E."/>
            <person name="Lucas S."/>
            <person name="Pangilinan J."/>
            <person name="Proschold T."/>
            <person name="Salamov A."/>
            <person name="Schmutz J."/>
            <person name="Weeks D."/>
            <person name="Yamada T."/>
            <person name="Claverie J.M."/>
            <person name="Grigoriev I."/>
            <person name="Van Etten J."/>
            <person name="Lomsadze A."/>
            <person name="Borodovsky M."/>
        </authorList>
    </citation>
    <scope>NUCLEOTIDE SEQUENCE [LARGE SCALE GENOMIC DNA]</scope>
    <source>
        <strain evidence="4 5">C-169</strain>
    </source>
</reference>
<accession>I0YR74</accession>
<dbReference type="EMBL" id="AGSI01000014">
    <property type="protein sequence ID" value="EIE20893.1"/>
    <property type="molecule type" value="Genomic_DNA"/>
</dbReference>
<name>I0YR74_COCSC</name>
<evidence type="ECO:0000313" key="4">
    <source>
        <dbReference type="EMBL" id="EIE20893.1"/>
    </source>
</evidence>
<dbReference type="RefSeq" id="XP_005645437.1">
    <property type="nucleotide sequence ID" value="XM_005645380.1"/>
</dbReference>
<dbReference type="PANTHER" id="PTHR43626:SF4">
    <property type="entry name" value="GCN5-RELATED N-ACETYLTRANSFERASE 2, CHLOROPLASTIC"/>
    <property type="match status" value="1"/>
</dbReference>
<dbReference type="KEGG" id="csl:COCSUDRAFT_8782"/>
<dbReference type="PANTHER" id="PTHR43626">
    <property type="entry name" value="ACYL-COA N-ACYLTRANSFERASE"/>
    <property type="match status" value="1"/>
</dbReference>
<keyword evidence="5" id="KW-1185">Reference proteome</keyword>
<dbReference type="GO" id="GO:0005737">
    <property type="term" value="C:cytoplasm"/>
    <property type="evidence" value="ECO:0007669"/>
    <property type="project" value="TreeGrafter"/>
</dbReference>